<dbReference type="PANTHER" id="PTHR38733:SF1">
    <property type="entry name" value="TYPE IV METHYL-DIRECTED RESTRICTION ENZYME ECOKMCRBC"/>
    <property type="match status" value="1"/>
</dbReference>
<dbReference type="HOGENOM" id="CLU_048696_0_1_10"/>
<sequence>MNKQFTVYEHEKLYLGENGLTKKQLEQLQVFHERGGHPYFSLGHKYVKFCEQVGVLQLADFSIEILPKADKSADKNHWRKMLIDILRAVDSLPIQTPSSSQLKLKPNAILSLYFDLYIKELQYLLHRGLIKRYKKVERNQTALKGKLIFAKQLQKNICQQQRFYVRHSQYNKEHFIHQILYKALILLSKVNREANLKSKIGSLLLDFPPMPDLFISEASFQKISFHRNNEHYRRALAIARLLLLHYHPDLQRGQQEVLALMFDMNALWERFIFKSLKKQLGPTDRIWAEPRKKFWQFSDQNSSVYMKPDIILQLNNKKYVLDCKWKRLEQSKPSPHDLRQLYVYLDYYEGQKAALIHPNGVSKAGFFQSQKKSAAKDCSILGVSIPHDKNIRAWQQEIFRQVKNWAEE</sequence>
<evidence type="ECO:0000313" key="1">
    <source>
        <dbReference type="EMBL" id="AFC23044.1"/>
    </source>
</evidence>
<dbReference type="eggNOG" id="COG4268">
    <property type="taxonomic scope" value="Bacteria"/>
</dbReference>
<organism evidence="1 2">
    <name type="scientific">Saprospira grandis (strain Lewin)</name>
    <dbReference type="NCBI Taxonomy" id="984262"/>
    <lineage>
        <taxon>Bacteria</taxon>
        <taxon>Pseudomonadati</taxon>
        <taxon>Bacteroidota</taxon>
        <taxon>Saprospiria</taxon>
        <taxon>Saprospirales</taxon>
        <taxon>Saprospiraceae</taxon>
        <taxon>Saprospira</taxon>
    </lineage>
</organism>
<dbReference type="OrthoDB" id="307209at2"/>
<protein>
    <submittedName>
        <fullName evidence="1">5-methylcytosine restriction system component-like protein</fullName>
    </submittedName>
</protein>
<proteinExistence type="predicted"/>
<dbReference type="Pfam" id="PF10117">
    <property type="entry name" value="McrBC"/>
    <property type="match status" value="1"/>
</dbReference>
<dbReference type="Gene3D" id="3.90.320.10">
    <property type="match status" value="1"/>
</dbReference>
<dbReference type="InterPro" id="IPR019292">
    <property type="entry name" value="McrC"/>
</dbReference>
<reference evidence="1 2" key="1">
    <citation type="journal article" date="2012" name="Stand. Genomic Sci.">
        <title>Complete genome sequencing and analysis of Saprospira grandis str. Lewin, a predatory marine bacterium.</title>
        <authorList>
            <person name="Saw J.H."/>
            <person name="Yuryev A."/>
            <person name="Kanbe M."/>
            <person name="Hou S."/>
            <person name="Young A.G."/>
            <person name="Aizawa S."/>
            <person name="Alam M."/>
        </authorList>
    </citation>
    <scope>NUCLEOTIDE SEQUENCE [LARGE SCALE GENOMIC DNA]</scope>
    <source>
        <strain evidence="1 2">Lewin</strain>
    </source>
</reference>
<accession>H6L7L2</accession>
<dbReference type="KEGG" id="sgn:SGRA_0305"/>
<dbReference type="AlphaFoldDB" id="H6L7L2"/>
<evidence type="ECO:0000313" key="2">
    <source>
        <dbReference type="Proteomes" id="UP000007519"/>
    </source>
</evidence>
<dbReference type="REBASE" id="45870">
    <property type="entry name" value="SgrLMcrBC2P"/>
</dbReference>
<dbReference type="InterPro" id="IPR011604">
    <property type="entry name" value="PDDEXK-like_dom_sf"/>
</dbReference>
<dbReference type="STRING" id="984262.SGRA_0305"/>
<dbReference type="EMBL" id="CP002831">
    <property type="protein sequence ID" value="AFC23044.1"/>
    <property type="molecule type" value="Genomic_DNA"/>
</dbReference>
<name>H6L7L2_SAPGL</name>
<dbReference type="Proteomes" id="UP000007519">
    <property type="component" value="Chromosome"/>
</dbReference>
<gene>
    <name evidence="1" type="ordered locus">SGRA_0305</name>
</gene>
<keyword evidence="2" id="KW-1185">Reference proteome</keyword>
<dbReference type="RefSeq" id="WP_014373292.1">
    <property type="nucleotide sequence ID" value="NC_016940.1"/>
</dbReference>
<dbReference type="PANTHER" id="PTHR38733">
    <property type="entry name" value="PROTEIN MCRC"/>
    <property type="match status" value="1"/>
</dbReference>